<dbReference type="Gene3D" id="3.20.20.70">
    <property type="entry name" value="Aldolase class I"/>
    <property type="match status" value="1"/>
</dbReference>
<dbReference type="InterPro" id="IPR050858">
    <property type="entry name" value="Mal-CoA-ACP_Trans/PKS_FabD"/>
</dbReference>
<dbReference type="GO" id="GO:0005829">
    <property type="term" value="C:cytosol"/>
    <property type="evidence" value="ECO:0007669"/>
    <property type="project" value="TreeGrafter"/>
</dbReference>
<dbReference type="AlphaFoldDB" id="A0A7X1ZEC4"/>
<evidence type="ECO:0000256" key="1">
    <source>
        <dbReference type="ARBA" id="ARBA00013258"/>
    </source>
</evidence>
<dbReference type="SMART" id="SM00827">
    <property type="entry name" value="PKS_AT"/>
    <property type="match status" value="1"/>
</dbReference>
<dbReference type="SUPFAM" id="SSF55048">
    <property type="entry name" value="Probable ACP-binding domain of malonyl-CoA ACP transacylase"/>
    <property type="match status" value="1"/>
</dbReference>
<feature type="region of interest" description="Disordered" evidence="5">
    <location>
        <begin position="294"/>
        <end position="323"/>
    </location>
</feature>
<dbReference type="InterPro" id="IPR016036">
    <property type="entry name" value="Malonyl_transacylase_ACP-bd"/>
</dbReference>
<evidence type="ECO:0000313" key="7">
    <source>
        <dbReference type="EMBL" id="MQX35685.1"/>
    </source>
</evidence>
<dbReference type="InterPro" id="IPR004410">
    <property type="entry name" value="Malonyl_CoA-ACP_transAc_FabD"/>
</dbReference>
<feature type="compositionally biased region" description="Pro residues" evidence="5">
    <location>
        <begin position="302"/>
        <end position="315"/>
    </location>
</feature>
<feature type="domain" description="Malonyl-CoA:ACP transacylase (MAT)" evidence="6">
    <location>
        <begin position="5"/>
        <end position="353"/>
    </location>
</feature>
<evidence type="ECO:0000313" key="8">
    <source>
        <dbReference type="Proteomes" id="UP000434582"/>
    </source>
</evidence>
<dbReference type="InterPro" id="IPR014043">
    <property type="entry name" value="Acyl_transferase_dom"/>
</dbReference>
<sequence length="770" mass="82613">MKAWIFPGQGAQRIGMGEALFAAFPDQTAAADAVLGFSIADLCLAGPMERLTETANTQPALYVVNALAYLRQLNEVGTPPDVLMGHSVSEYVALFAAGVVGFEDGLRLVARRGALMGEARGGGMAAVLGLDAAQVEEVIQRHGLTDVFAANYNTPRQIVVSGRRAAVEAAEPLFLEAGASHYRVLTVGGAFHTPFMQPARDAFAPFIADVPLAPPRIPVLSNVTARPHADDPESIRARMIDQITAPVRWSDSIRYLLAKGVTFADVTEIGPDGPPVVKPMVKRTELEAGALSADELAREDAPPAPVEPPKPPEPAPVRSAGPGVSVERLGSRAFREAFGVRHPYVSGAMYRGIASVDVVVRMARAGMLSFFGTGGLSIDQVRAAITAIRAAIPAGAAFGVNVLAHVNRPQLEEDMVDLLLEQGVRVAEASAFMEVTPALVRYRARGLVDAGGGRVEARNRIMAKVSRPDVAAQFLSPAPERVVERLVAQGTLSADEAALLRHVPMADAITVEADSGGHTDQRMPFALVPAVLRERDRAQARFPRFGPLHLGAGGGIGTPEAVAAAFMLGADYVLTGSINQCTVEAATSDAVKDMLAGMNVHDTAYAPSGAMFELGSRVQVLKKGLFFPSRAEKLVSLYHRHERLEDIEPALSRQIQDKYLRRSFADILSDLKDSLPADEAERAERMPKHRMALVFRRYFQDTSHWAITGDLARRVDFQVHCGPALGAFNQWVAGTDLEDWKARHVDGIAERLLDETAALLGRRFSALVGA</sequence>
<dbReference type="InterPro" id="IPR016035">
    <property type="entry name" value="Acyl_Trfase/lysoPLipase"/>
</dbReference>
<dbReference type="SUPFAM" id="SSF52151">
    <property type="entry name" value="FabD/lysophospholipase-like"/>
    <property type="match status" value="1"/>
</dbReference>
<evidence type="ECO:0000259" key="6">
    <source>
        <dbReference type="SMART" id="SM00827"/>
    </source>
</evidence>
<keyword evidence="8" id="KW-1185">Reference proteome</keyword>
<keyword evidence="2 7" id="KW-0808">Transferase</keyword>
<name>A0A7X1ZEC4_9PROT</name>
<dbReference type="SUPFAM" id="SSF51412">
    <property type="entry name" value="Inosine monophosphate dehydrogenase (IMPDH)"/>
    <property type="match status" value="1"/>
</dbReference>
<keyword evidence="3 7" id="KW-0012">Acyltransferase</keyword>
<proteinExistence type="predicted"/>
<dbReference type="NCBIfam" id="TIGR00128">
    <property type="entry name" value="fabD"/>
    <property type="match status" value="1"/>
</dbReference>
<dbReference type="InterPro" id="IPR014179">
    <property type="entry name" value="PfaD-like_TIM-barrel"/>
</dbReference>
<dbReference type="PANTHER" id="PTHR42681">
    <property type="entry name" value="MALONYL-COA-ACYL CARRIER PROTEIN TRANSACYLASE, MITOCHONDRIAL"/>
    <property type="match status" value="1"/>
</dbReference>
<dbReference type="GO" id="GO:0004314">
    <property type="term" value="F:[acyl-carrier-protein] S-malonyltransferase activity"/>
    <property type="evidence" value="ECO:0007669"/>
    <property type="project" value="UniProtKB-EC"/>
</dbReference>
<dbReference type="EMBL" id="WIVE01000007">
    <property type="protein sequence ID" value="MQX35685.1"/>
    <property type="molecule type" value="Genomic_DNA"/>
</dbReference>
<dbReference type="Gene3D" id="3.30.70.250">
    <property type="entry name" value="Malonyl-CoA ACP transacylase, ACP-binding"/>
    <property type="match status" value="1"/>
</dbReference>
<dbReference type="GO" id="GO:0006633">
    <property type="term" value="P:fatty acid biosynthetic process"/>
    <property type="evidence" value="ECO:0007669"/>
    <property type="project" value="TreeGrafter"/>
</dbReference>
<dbReference type="Pfam" id="PF00698">
    <property type="entry name" value="Acyl_transf_1"/>
    <property type="match status" value="1"/>
</dbReference>
<dbReference type="Pfam" id="PF21607">
    <property type="entry name" value="FabD_helical_ins"/>
    <property type="match status" value="1"/>
</dbReference>
<dbReference type="Proteomes" id="UP000434582">
    <property type="component" value="Unassembled WGS sequence"/>
</dbReference>
<dbReference type="InterPro" id="IPR001227">
    <property type="entry name" value="Ac_transferase_dom_sf"/>
</dbReference>
<evidence type="ECO:0000256" key="3">
    <source>
        <dbReference type="ARBA" id="ARBA00023315"/>
    </source>
</evidence>
<dbReference type="Gene3D" id="3.40.366.10">
    <property type="entry name" value="Malonyl-Coenzyme A Acyl Carrier Protein, domain 2"/>
    <property type="match status" value="1"/>
</dbReference>
<dbReference type="EC" id="2.3.1.39" evidence="1"/>
<evidence type="ECO:0000256" key="5">
    <source>
        <dbReference type="SAM" id="MobiDB-lite"/>
    </source>
</evidence>
<evidence type="ECO:0000256" key="2">
    <source>
        <dbReference type="ARBA" id="ARBA00022679"/>
    </source>
</evidence>
<dbReference type="Pfam" id="PF03060">
    <property type="entry name" value="NMO"/>
    <property type="match status" value="1"/>
</dbReference>
<dbReference type="InterPro" id="IPR013785">
    <property type="entry name" value="Aldolase_TIM"/>
</dbReference>
<dbReference type="OrthoDB" id="9808564at2"/>
<dbReference type="RefSeq" id="WP_153341435.1">
    <property type="nucleotide sequence ID" value="NZ_WIVE01000007.1"/>
</dbReference>
<protein>
    <recommendedName>
        <fullName evidence="1">[acyl-carrier-protein] S-malonyltransferase</fullName>
        <ecNumber evidence="1">2.3.1.39</ecNumber>
    </recommendedName>
</protein>
<accession>A0A7X1ZEC4</accession>
<comment type="caution">
    <text evidence="7">The sequence shown here is derived from an EMBL/GenBank/DDBJ whole genome shotgun (WGS) entry which is preliminary data.</text>
</comment>
<gene>
    <name evidence="7" type="primary">fabD</name>
    <name evidence="7" type="ORF">GHC57_04050</name>
</gene>
<comment type="catalytic activity">
    <reaction evidence="4">
        <text>holo-[ACP] + malonyl-CoA = malonyl-[ACP] + CoA</text>
        <dbReference type="Rhea" id="RHEA:41792"/>
        <dbReference type="Rhea" id="RHEA-COMP:9623"/>
        <dbReference type="Rhea" id="RHEA-COMP:9685"/>
        <dbReference type="ChEBI" id="CHEBI:57287"/>
        <dbReference type="ChEBI" id="CHEBI:57384"/>
        <dbReference type="ChEBI" id="CHEBI:64479"/>
        <dbReference type="ChEBI" id="CHEBI:78449"/>
        <dbReference type="EC" id="2.3.1.39"/>
    </reaction>
</comment>
<dbReference type="InterPro" id="IPR049489">
    <property type="entry name" value="FabD-like_helical_ins"/>
</dbReference>
<organism evidence="7 8">
    <name type="scientific">Roseospira navarrensis</name>
    <dbReference type="NCBI Taxonomy" id="140058"/>
    <lineage>
        <taxon>Bacteria</taxon>
        <taxon>Pseudomonadati</taxon>
        <taxon>Pseudomonadota</taxon>
        <taxon>Alphaproteobacteria</taxon>
        <taxon>Rhodospirillales</taxon>
        <taxon>Rhodospirillaceae</taxon>
        <taxon>Roseospira</taxon>
    </lineage>
</organism>
<dbReference type="NCBIfam" id="TIGR02814">
    <property type="entry name" value="pfaD_fam"/>
    <property type="match status" value="1"/>
</dbReference>
<evidence type="ECO:0000256" key="4">
    <source>
        <dbReference type="ARBA" id="ARBA00048462"/>
    </source>
</evidence>
<dbReference type="PANTHER" id="PTHR42681:SF1">
    <property type="entry name" value="MALONYL-COA-ACYL CARRIER PROTEIN TRANSACYLASE, MITOCHONDRIAL"/>
    <property type="match status" value="1"/>
</dbReference>
<reference evidence="7 8" key="1">
    <citation type="submission" date="2019-10" db="EMBL/GenBank/DDBJ databases">
        <title>Draft whole-genome sequence of the purple nonsulfur photosynthetic bacterium Roseospira navarrensis DSM 15114.</title>
        <authorList>
            <person name="Kyndt J.A."/>
            <person name="Meyer T.E."/>
        </authorList>
    </citation>
    <scope>NUCLEOTIDE SEQUENCE [LARGE SCALE GENOMIC DNA]</scope>
    <source>
        <strain evidence="7 8">DSM 15114</strain>
    </source>
</reference>